<comment type="caution">
    <text evidence="2">The sequence shown here is derived from an EMBL/GenBank/DDBJ whole genome shotgun (WGS) entry which is preliminary data.</text>
</comment>
<gene>
    <name evidence="2" type="ORF">BJ554DRAFT_4768</name>
</gene>
<protein>
    <submittedName>
        <fullName evidence="2">Uncharacterized protein</fullName>
    </submittedName>
</protein>
<proteinExistence type="predicted"/>
<accession>A0A8H8DF95</accession>
<feature type="transmembrane region" description="Helical" evidence="1">
    <location>
        <begin position="162"/>
        <end position="182"/>
    </location>
</feature>
<dbReference type="AlphaFoldDB" id="A0A8H8DF95"/>
<evidence type="ECO:0000313" key="2">
    <source>
        <dbReference type="EMBL" id="KAG5455722.1"/>
    </source>
</evidence>
<name>A0A8H8DF95_9FUNG</name>
<keyword evidence="1" id="KW-0472">Membrane</keyword>
<feature type="non-terminal residue" evidence="2">
    <location>
        <position position="1"/>
    </location>
</feature>
<evidence type="ECO:0000256" key="1">
    <source>
        <dbReference type="SAM" id="Phobius"/>
    </source>
</evidence>
<keyword evidence="1" id="KW-0812">Transmembrane</keyword>
<keyword evidence="3" id="KW-1185">Reference proteome</keyword>
<keyword evidence="1" id="KW-1133">Transmembrane helix</keyword>
<evidence type="ECO:0000313" key="3">
    <source>
        <dbReference type="Proteomes" id="UP000673691"/>
    </source>
</evidence>
<organism evidence="2 3">
    <name type="scientific">Olpidium bornovanus</name>
    <dbReference type="NCBI Taxonomy" id="278681"/>
    <lineage>
        <taxon>Eukaryota</taxon>
        <taxon>Fungi</taxon>
        <taxon>Fungi incertae sedis</taxon>
        <taxon>Olpidiomycota</taxon>
        <taxon>Olpidiomycotina</taxon>
        <taxon>Olpidiomycetes</taxon>
        <taxon>Olpidiales</taxon>
        <taxon>Olpidiaceae</taxon>
        <taxon>Olpidium</taxon>
    </lineage>
</organism>
<dbReference type="EMBL" id="JAEFCI010012898">
    <property type="protein sequence ID" value="KAG5455722.1"/>
    <property type="molecule type" value="Genomic_DNA"/>
</dbReference>
<sequence>HVHKYDICLKGRVTIDTSDNSEEKARAQSHRQNLLAYVIVPPRRDSGPSKRLVGIANGRRVGVGGGLVSSFSLAATKLAEETPRGFGDHDNCEKSMDKGRVTAAQRGYMPPHAITGGTVRPGTDYGRIAPPRNAGYFSQMGTWRGNFGYYHRKTRRLFHPRTVPLMAMFFIGFSTLQMYTYVSSEPDATCFPSSDHARQVTFAAGWTKNRGKTVENELARVYRTAPVVECAIFVEGYLGDCVQMHFIILVNDKGK</sequence>
<dbReference type="Proteomes" id="UP000673691">
    <property type="component" value="Unassembled WGS sequence"/>
</dbReference>
<reference evidence="2 3" key="1">
    <citation type="journal article" name="Sci. Rep.">
        <title>Genome-scale phylogenetic analyses confirm Olpidium as the closest living zoosporic fungus to the non-flagellated, terrestrial fungi.</title>
        <authorList>
            <person name="Chang Y."/>
            <person name="Rochon D."/>
            <person name="Sekimoto S."/>
            <person name="Wang Y."/>
            <person name="Chovatia M."/>
            <person name="Sandor L."/>
            <person name="Salamov A."/>
            <person name="Grigoriev I.V."/>
            <person name="Stajich J.E."/>
            <person name="Spatafora J.W."/>
        </authorList>
    </citation>
    <scope>NUCLEOTIDE SEQUENCE [LARGE SCALE GENOMIC DNA]</scope>
    <source>
        <strain evidence="2">S191</strain>
    </source>
</reference>